<keyword evidence="1" id="KW-0472">Membrane</keyword>
<dbReference type="EMBL" id="JAUHTC010000054">
    <property type="protein sequence ID" value="MDN4519267.1"/>
    <property type="molecule type" value="Genomic_DNA"/>
</dbReference>
<organism evidence="2 3">
    <name type="scientific">Mycolicibacterium austroafricanum</name>
    <name type="common">Mycobacterium austroafricanum</name>
    <dbReference type="NCBI Taxonomy" id="39687"/>
    <lineage>
        <taxon>Bacteria</taxon>
        <taxon>Bacillati</taxon>
        <taxon>Actinomycetota</taxon>
        <taxon>Actinomycetes</taxon>
        <taxon>Mycobacteriales</taxon>
        <taxon>Mycobacteriaceae</taxon>
        <taxon>Mycolicibacterium</taxon>
    </lineage>
</organism>
<evidence type="ECO:0000256" key="1">
    <source>
        <dbReference type="SAM" id="Phobius"/>
    </source>
</evidence>
<keyword evidence="1" id="KW-0812">Transmembrane</keyword>
<reference evidence="2" key="1">
    <citation type="submission" date="2023-07" db="EMBL/GenBank/DDBJ databases">
        <title>Degradation of tert-butanol by M. austroafricanum TBA100.</title>
        <authorList>
            <person name="Helbich S."/>
            <person name="Vainshtein Y."/>
        </authorList>
    </citation>
    <scope>NUCLEOTIDE SEQUENCE</scope>
    <source>
        <strain evidence="2">TBA100</strain>
    </source>
</reference>
<comment type="caution">
    <text evidence="2">The sequence shown here is derived from an EMBL/GenBank/DDBJ whole genome shotgun (WGS) entry which is preliminary data.</text>
</comment>
<keyword evidence="1" id="KW-1133">Transmembrane helix</keyword>
<dbReference type="Proteomes" id="UP001172687">
    <property type="component" value="Unassembled WGS sequence"/>
</dbReference>
<name>A0ABT8HES0_MYCAO</name>
<sequence length="489" mass="54040">MSTDNAARTAVVFVHGLLERRPMDIFDDFAKTVLPPRQGRWEYYPRPVEITDSYEARRYVAPSAGVELYEYDWSFLMTSTRYAGLMPTLARLFLRRPGHVPDQMFGIWRAVWLVLLVPLAVLLVLLAVGGYFLQTGIAGWIIGLVTSVVVLSVALAVFRMAPRALTRSFLTTGFVNVARYFDLMAPESHAARRAIRGGLVDLLYTLHHGRYARIVVLGHGIGGYIAYDALTTLWEEMHELRAAPDATPSGLGSLGGLEAAADRLSVDPDSRGLLDDFQAKQFGLWQDLRAQGNPWRVTDFVTVGTPMALADLFVGRPPIFAGLSRSDSRRGELFDRLTRRGVVVRCPPRSEASAVDDVEPGPASYSSGASGVLGAQSPFAVTRWANIWFPVRRGGIRGDWFGGVLRPLFGPGIREIAVSGNRPERLKPGAAQTWYFRQPDRDAEGDVAFHLREVLALEDHSGLDASMNAPEPDPATVGRVVYRSWQRSM</sequence>
<evidence type="ECO:0000313" key="3">
    <source>
        <dbReference type="Proteomes" id="UP001172687"/>
    </source>
</evidence>
<proteinExistence type="predicted"/>
<evidence type="ECO:0000313" key="2">
    <source>
        <dbReference type="EMBL" id="MDN4519267.1"/>
    </source>
</evidence>
<accession>A0ABT8HES0</accession>
<keyword evidence="3" id="KW-1185">Reference proteome</keyword>
<protein>
    <submittedName>
        <fullName evidence="2">Uncharacterized protein</fullName>
    </submittedName>
</protein>
<gene>
    <name evidence="2" type="ORF">QYF68_15795</name>
</gene>
<dbReference type="RefSeq" id="WP_208674407.1">
    <property type="nucleotide sequence ID" value="NZ_CP070380.1"/>
</dbReference>
<feature type="transmembrane region" description="Helical" evidence="1">
    <location>
        <begin position="137"/>
        <end position="158"/>
    </location>
</feature>
<feature type="transmembrane region" description="Helical" evidence="1">
    <location>
        <begin position="106"/>
        <end position="131"/>
    </location>
</feature>